<dbReference type="InterPro" id="IPR056561">
    <property type="entry name" value="NFP_LYK_LysM1"/>
</dbReference>
<dbReference type="InterPro" id="IPR011009">
    <property type="entry name" value="Kinase-like_dom_sf"/>
</dbReference>
<dbReference type="Pfam" id="PF23473">
    <property type="entry name" value="LysM3_LYK4_5"/>
    <property type="match status" value="1"/>
</dbReference>
<dbReference type="AlphaFoldDB" id="A0A3S3NGU3"/>
<protein>
    <submittedName>
        <fullName evidence="4">LysM domain-containing protein</fullName>
    </submittedName>
</protein>
<dbReference type="STRING" id="337451.A0A3S3NGU3"/>
<dbReference type="InterPro" id="IPR052611">
    <property type="entry name" value="Plant_RLK_LysM"/>
</dbReference>
<evidence type="ECO:0000259" key="2">
    <source>
        <dbReference type="PROSITE" id="PS50011"/>
    </source>
</evidence>
<evidence type="ECO:0000313" key="5">
    <source>
        <dbReference type="Proteomes" id="UP000283530"/>
    </source>
</evidence>
<dbReference type="Gene3D" id="1.10.510.10">
    <property type="entry name" value="Transferase(Phosphotransferase) domain 1"/>
    <property type="match status" value="1"/>
</dbReference>
<gene>
    <name evidence="4" type="ORF">CKAN_00796900</name>
</gene>
<sequence length="573" mass="63231">MVPGSRYTCNSFTNSCNTFIVYRSQSTFQNISAIANLFGADLDRLIQLNKLTSPSQVLKIGREVLVPINCTCTGEFFQANFSYIVPGTMNCLRIACRTFEALLKSQAILRANPQITRTFVKAGTSLNVPLKCACPDNVSSSSGVKYLVTYPLRRHDGPVKLSRKFGIPEEELWAANNFTQRPTVYPKTTFLIPLRSPPIIYLNASGSHTQDLVFIPITRIDSVSANTSKWMIMYIIGGGVGLFVSILVLIVFAFQIKRTRCLNIKKVEAPSAGRSPNSCLSPDLLIGMSTLKYSLYNYKVEELSAATRNFSESSKLGSNAHKGRIGDTEVIVRQIEFEEIRKNIDIYSKINHSNILKLHGVCYGKSNFCPSFLVFDCDGNSTLRDCLSDHSNVLQWQKRTQLALDIANGIHYLHPCSIPSYIHMNINSKSILVTQDGRGKIANLGAASIVGSTEEKGAIDASEGWIAPEYLLEGMISAKVDIFGFGVVLLELISAEKTTDGTLFKEFLRFLGGSGAEGGCFEKLRSFIDPCLKDDYVLGEALCMAILAKACLEDNPNHRPSMDKILKILARMA</sequence>
<dbReference type="Pfam" id="PF07714">
    <property type="entry name" value="PK_Tyr_Ser-Thr"/>
    <property type="match status" value="1"/>
</dbReference>
<dbReference type="OrthoDB" id="60033at2759"/>
<name>A0A3S3NGU3_9MAGN</name>
<proteinExistence type="predicted"/>
<dbReference type="EMBL" id="QPKB01000003">
    <property type="protein sequence ID" value="RWR79397.1"/>
    <property type="molecule type" value="Genomic_DNA"/>
</dbReference>
<dbReference type="InterPro" id="IPR000719">
    <property type="entry name" value="Prot_kinase_dom"/>
</dbReference>
<dbReference type="Gene3D" id="3.30.200.20">
    <property type="entry name" value="Phosphorylase Kinase, domain 1"/>
    <property type="match status" value="1"/>
</dbReference>
<feature type="transmembrane region" description="Helical" evidence="1">
    <location>
        <begin position="230"/>
        <end position="256"/>
    </location>
</feature>
<dbReference type="InterPro" id="IPR018392">
    <property type="entry name" value="LysM"/>
</dbReference>
<organism evidence="4 5">
    <name type="scientific">Cinnamomum micranthum f. kanehirae</name>
    <dbReference type="NCBI Taxonomy" id="337451"/>
    <lineage>
        <taxon>Eukaryota</taxon>
        <taxon>Viridiplantae</taxon>
        <taxon>Streptophyta</taxon>
        <taxon>Embryophyta</taxon>
        <taxon>Tracheophyta</taxon>
        <taxon>Spermatophyta</taxon>
        <taxon>Magnoliopsida</taxon>
        <taxon>Magnoliidae</taxon>
        <taxon>Laurales</taxon>
        <taxon>Lauraceae</taxon>
        <taxon>Cinnamomum</taxon>
    </lineage>
</organism>
<dbReference type="GO" id="GO:0005886">
    <property type="term" value="C:plasma membrane"/>
    <property type="evidence" value="ECO:0007669"/>
    <property type="project" value="UniProtKB-ARBA"/>
</dbReference>
<dbReference type="Pfam" id="PF23472">
    <property type="entry name" value="LysM2_CERK1_LYK3_4_5"/>
    <property type="match status" value="1"/>
</dbReference>
<dbReference type="InterPro" id="IPR056562">
    <property type="entry name" value="LysM2_CERK1_LYK3_4_5"/>
</dbReference>
<dbReference type="PROSITE" id="PS50011">
    <property type="entry name" value="PROTEIN_KINASE_DOM"/>
    <property type="match status" value="1"/>
</dbReference>
<accession>A0A3S3NGU3</accession>
<dbReference type="PROSITE" id="PS51782">
    <property type="entry name" value="LYSM"/>
    <property type="match status" value="1"/>
</dbReference>
<keyword evidence="1" id="KW-0812">Transmembrane</keyword>
<dbReference type="Pfam" id="PF23446">
    <property type="entry name" value="LysM1_NFP_LYK"/>
    <property type="match status" value="1"/>
</dbReference>
<evidence type="ECO:0000256" key="1">
    <source>
        <dbReference type="SAM" id="Phobius"/>
    </source>
</evidence>
<evidence type="ECO:0000313" key="4">
    <source>
        <dbReference type="EMBL" id="RWR79397.1"/>
    </source>
</evidence>
<dbReference type="InterPro" id="IPR056563">
    <property type="entry name" value="LysM3_LYK4_5"/>
</dbReference>
<keyword evidence="1" id="KW-1133">Transmembrane helix</keyword>
<reference evidence="4 5" key="1">
    <citation type="journal article" date="2019" name="Nat. Plants">
        <title>Stout camphor tree genome fills gaps in understanding of flowering plant genome evolution.</title>
        <authorList>
            <person name="Chaw S.M."/>
            <person name="Liu Y.C."/>
            <person name="Wu Y.W."/>
            <person name="Wang H.Y."/>
            <person name="Lin C.I."/>
            <person name="Wu C.S."/>
            <person name="Ke H.M."/>
            <person name="Chang L.Y."/>
            <person name="Hsu C.Y."/>
            <person name="Yang H.T."/>
            <person name="Sudianto E."/>
            <person name="Hsu M.H."/>
            <person name="Wu K.P."/>
            <person name="Wang L.N."/>
            <person name="Leebens-Mack J.H."/>
            <person name="Tsai I.J."/>
        </authorList>
    </citation>
    <scope>NUCLEOTIDE SEQUENCE [LARGE SCALE GENOMIC DNA]</scope>
    <source>
        <strain evidence="5">cv. Chaw 1501</strain>
        <tissue evidence="4">Young leaves</tissue>
    </source>
</reference>
<comment type="caution">
    <text evidence="4">The sequence shown here is derived from an EMBL/GenBank/DDBJ whole genome shotgun (WGS) entry which is preliminary data.</text>
</comment>
<dbReference type="GO" id="GO:0005524">
    <property type="term" value="F:ATP binding"/>
    <property type="evidence" value="ECO:0007669"/>
    <property type="project" value="InterPro"/>
</dbReference>
<dbReference type="PANTHER" id="PTHR45927:SF10">
    <property type="entry name" value="LYSM-DOMAIN RECEPTOR-LIKE KINASE"/>
    <property type="match status" value="1"/>
</dbReference>
<dbReference type="SUPFAM" id="SSF56112">
    <property type="entry name" value="Protein kinase-like (PK-like)"/>
    <property type="match status" value="1"/>
</dbReference>
<feature type="domain" description="Protein kinase" evidence="2">
    <location>
        <begin position="230"/>
        <end position="573"/>
    </location>
</feature>
<keyword evidence="1" id="KW-0472">Membrane</keyword>
<dbReference type="GO" id="GO:0004672">
    <property type="term" value="F:protein kinase activity"/>
    <property type="evidence" value="ECO:0007669"/>
    <property type="project" value="InterPro"/>
</dbReference>
<feature type="domain" description="LysM" evidence="3">
    <location>
        <begin position="18"/>
        <end position="66"/>
    </location>
</feature>
<dbReference type="PANTHER" id="PTHR45927">
    <property type="entry name" value="LYSM-DOMAIN RECEPTOR-LIKE KINASE-RELATED"/>
    <property type="match status" value="1"/>
</dbReference>
<dbReference type="InterPro" id="IPR001245">
    <property type="entry name" value="Ser-Thr/Tyr_kinase_cat_dom"/>
</dbReference>
<dbReference type="Proteomes" id="UP000283530">
    <property type="component" value="Unassembled WGS sequence"/>
</dbReference>
<evidence type="ECO:0000259" key="3">
    <source>
        <dbReference type="PROSITE" id="PS51782"/>
    </source>
</evidence>
<keyword evidence="5" id="KW-1185">Reference proteome</keyword>